<dbReference type="KEGG" id="vg:7804652"/>
<evidence type="ECO:0000256" key="1">
    <source>
        <dbReference type="SAM" id="MobiDB-lite"/>
    </source>
</evidence>
<dbReference type="Proteomes" id="UP000203846">
    <property type="component" value="Segment"/>
</dbReference>
<evidence type="ECO:0000313" key="3">
    <source>
        <dbReference type="Proteomes" id="UP000203846"/>
    </source>
</evidence>
<evidence type="ECO:0000313" key="2">
    <source>
        <dbReference type="EMBL" id="ACO53547.1"/>
    </source>
</evidence>
<name>C3TX05_9ABAC</name>
<dbReference type="RefSeq" id="YP_002854707.1">
    <property type="nucleotide sequence ID" value="NC_012639.1"/>
</dbReference>
<feature type="region of interest" description="Disordered" evidence="1">
    <location>
        <begin position="286"/>
        <end position="306"/>
    </location>
</feature>
<feature type="compositionally biased region" description="Acidic residues" evidence="1">
    <location>
        <begin position="291"/>
        <end position="306"/>
    </location>
</feature>
<reference evidence="2 3" key="1">
    <citation type="journal article" date="2009" name="Virus Genes">
        <title>Morphology and genome of Euproctis pseudoconspersa nucleopolyhedrovirus.</title>
        <authorList>
            <person name="Tang X.D."/>
            <person name="Xiao Q."/>
            <person name="Ma X.C."/>
            <person name="Zhu Z.R."/>
            <person name="Zhang C.X."/>
        </authorList>
    </citation>
    <scope>NUCLEOTIDE SEQUENCE [LARGE SCALE GENOMIC DNA]</scope>
    <source>
        <strain evidence="2 3">Hangzhou</strain>
    </source>
</reference>
<keyword evidence="3" id="KW-1185">Reference proteome</keyword>
<accession>C3TX05</accession>
<organism evidence="2 3">
    <name type="scientific">Euproctis pseudoconspersa nucleopolyhedrovirus</name>
    <dbReference type="NCBI Taxonomy" id="307467"/>
    <lineage>
        <taxon>Viruses</taxon>
        <taxon>Viruses incertae sedis</taxon>
        <taxon>Naldaviricetes</taxon>
        <taxon>Lefavirales</taxon>
        <taxon>Baculoviridae</taxon>
        <taxon>Alphabaculovirus</taxon>
        <taxon>Alphabaculovirus eupseudoconspersae</taxon>
    </lineage>
</organism>
<dbReference type="EMBL" id="FJ227128">
    <property type="protein sequence ID" value="ACO53547.1"/>
    <property type="molecule type" value="Genomic_DNA"/>
</dbReference>
<protein>
    <submittedName>
        <fullName evidence="2">Uncharacterized protein</fullName>
    </submittedName>
</protein>
<proteinExistence type="predicted"/>
<sequence>MYTETPSLLRLSLNVVLSQIAQFDVLKLPCWLTVYLTKNLLNKLGRFSKKIANCSLCRVSYYNCYDKTVCADCLSKCQVCDMPSAIVKRFFIGIFDDGKFDDDWWFVDTPLCKICQNDKSCFCCGCLMNEHHVIDAKIYIRSDDVFQKIQTYFCFDCVSQHYGKFCKECWENFDSNISEHDDDDCEEMPYDFGDCSNNRKITQDKNGTICLMSIENSVKFKKNFKHKKSQTMRLFRNSHYDLLVNKNEKRLNWNCLTIVYHCCDVFYLCDKCEVDFCESNERKIQEKKDNDDDDYYDDDDDDDNHN</sequence>
<dbReference type="GeneID" id="7804652"/>